<proteinExistence type="inferred from homology"/>
<sequence length="255" mass="27965">MSFILSLILLCAGATTFALDYQCVLIPGNLKQIDAGAGQVWGVNDAGQIFNYVNGIWQQVPGQLIHVSVGPAGVWGVNSDSTVFRYQDNRWQPVTGSLRQVDAGGNQYLGGVNAQNNIFCLMQNCTVSRSSIVTFYPLEGYLKYYSCGPYGCWGVNSNENVFYREFVTPDSCQGVKWQPLDGSLSMLEVGPDGSVFGVNSAGVIYKRIGVFDKAPHGTAWYRVDECAKVKHVTYDAGFLWALSQNGDIYKCTEEN</sequence>
<feature type="signal peptide" evidence="3">
    <location>
        <begin position="1"/>
        <end position="18"/>
    </location>
</feature>
<organism evidence="4 5">
    <name type="scientific">Ranitomeya imitator</name>
    <name type="common">mimic poison frog</name>
    <dbReference type="NCBI Taxonomy" id="111125"/>
    <lineage>
        <taxon>Eukaryota</taxon>
        <taxon>Metazoa</taxon>
        <taxon>Chordata</taxon>
        <taxon>Craniata</taxon>
        <taxon>Vertebrata</taxon>
        <taxon>Euteleostomi</taxon>
        <taxon>Amphibia</taxon>
        <taxon>Batrachia</taxon>
        <taxon>Anura</taxon>
        <taxon>Neobatrachia</taxon>
        <taxon>Hyloidea</taxon>
        <taxon>Dendrobatidae</taxon>
        <taxon>Dendrobatinae</taxon>
        <taxon>Ranitomeya</taxon>
    </lineage>
</organism>
<protein>
    <recommendedName>
        <fullName evidence="6">Fish-egg lectin-like</fullName>
    </recommendedName>
</protein>
<evidence type="ECO:0000313" key="4">
    <source>
        <dbReference type="EMBL" id="CAJ0967936.1"/>
    </source>
</evidence>
<comment type="similarity">
    <text evidence="2">Belongs to the tectonin family.</text>
</comment>
<keyword evidence="1" id="KW-0430">Lectin</keyword>
<evidence type="ECO:0008006" key="6">
    <source>
        <dbReference type="Google" id="ProtNLM"/>
    </source>
</evidence>
<evidence type="ECO:0000313" key="5">
    <source>
        <dbReference type="Proteomes" id="UP001176940"/>
    </source>
</evidence>
<dbReference type="EMBL" id="CAUEEQ010078747">
    <property type="protein sequence ID" value="CAJ0967936.1"/>
    <property type="molecule type" value="Genomic_DNA"/>
</dbReference>
<dbReference type="InterPro" id="IPR051513">
    <property type="entry name" value="Tectonin_beta-prop"/>
</dbReference>
<evidence type="ECO:0000256" key="1">
    <source>
        <dbReference type="ARBA" id="ARBA00022734"/>
    </source>
</evidence>
<name>A0ABN9MR58_9NEOB</name>
<dbReference type="SMART" id="SM00706">
    <property type="entry name" value="TECPR"/>
    <property type="match status" value="6"/>
</dbReference>
<dbReference type="PANTHER" id="PTHR23250:SF3">
    <property type="entry name" value="FISH-EGG LECTIN-LIKE ISOFORM X1-RELATED"/>
    <property type="match status" value="1"/>
</dbReference>
<reference evidence="4" key="1">
    <citation type="submission" date="2023-07" db="EMBL/GenBank/DDBJ databases">
        <authorList>
            <person name="Stuckert A."/>
        </authorList>
    </citation>
    <scope>NUCLEOTIDE SEQUENCE</scope>
</reference>
<accession>A0ABN9MR58</accession>
<comment type="caution">
    <text evidence="4">The sequence shown here is derived from an EMBL/GenBank/DDBJ whole genome shotgun (WGS) entry which is preliminary data.</text>
</comment>
<keyword evidence="5" id="KW-1185">Reference proteome</keyword>
<gene>
    <name evidence="4" type="ORF">RIMI_LOCUS22642817</name>
</gene>
<evidence type="ECO:0000256" key="2">
    <source>
        <dbReference type="ARBA" id="ARBA00038331"/>
    </source>
</evidence>
<dbReference type="InterPro" id="IPR006624">
    <property type="entry name" value="Beta-propeller_rpt_TECPR"/>
</dbReference>
<keyword evidence="3" id="KW-0732">Signal</keyword>
<evidence type="ECO:0000256" key="3">
    <source>
        <dbReference type="SAM" id="SignalP"/>
    </source>
</evidence>
<dbReference type="PANTHER" id="PTHR23250">
    <property type="entry name" value="DYSFERLIN-RELATED"/>
    <property type="match status" value="1"/>
</dbReference>
<dbReference type="Proteomes" id="UP001176940">
    <property type="component" value="Unassembled WGS sequence"/>
</dbReference>
<feature type="chain" id="PRO_5046651324" description="Fish-egg lectin-like" evidence="3">
    <location>
        <begin position="19"/>
        <end position="255"/>
    </location>
</feature>
<dbReference type="Pfam" id="PF19193">
    <property type="entry name" value="Tectonin"/>
    <property type="match status" value="1"/>
</dbReference>